<reference evidence="2 3" key="1">
    <citation type="journal article" date="2011" name="Front. Microbiol.">
        <title>Genomic signatures of strain selection and enhancement in Bacillus atrophaeus var. globigii, a historical biowarfare simulant.</title>
        <authorList>
            <person name="Gibbons H.S."/>
            <person name="Broomall S.M."/>
            <person name="McNew L.A."/>
            <person name="Daligault H."/>
            <person name="Chapman C."/>
            <person name="Bruce D."/>
            <person name="Karavis M."/>
            <person name="Krepps M."/>
            <person name="McGregor P.A."/>
            <person name="Hong C."/>
            <person name="Park K.H."/>
            <person name="Akmal A."/>
            <person name="Feldman A."/>
            <person name="Lin J.S."/>
            <person name="Chang W.E."/>
            <person name="Higgs B.W."/>
            <person name="Demirev P."/>
            <person name="Lindquist J."/>
            <person name="Liem A."/>
            <person name="Fochler E."/>
            <person name="Read T.D."/>
            <person name="Tapia R."/>
            <person name="Johnson S."/>
            <person name="Bishop-Lilly K.A."/>
            <person name="Detter C."/>
            <person name="Han C."/>
            <person name="Sozhamannan S."/>
            <person name="Rosenzweig C.N."/>
            <person name="Skowronski E.W."/>
        </authorList>
    </citation>
    <scope>NUCLEOTIDE SEQUENCE [LARGE SCALE GENOMIC DNA]</scope>
    <source>
        <strain evidence="2 3">MLST1</strain>
    </source>
</reference>
<protein>
    <submittedName>
        <fullName evidence="2">Uncharacterized protein</fullName>
    </submittedName>
</protein>
<gene>
    <name evidence="2" type="ORF">CWE09_12005</name>
</gene>
<evidence type="ECO:0000313" key="3">
    <source>
        <dbReference type="Proteomes" id="UP000288293"/>
    </source>
</evidence>
<evidence type="ECO:0000256" key="1">
    <source>
        <dbReference type="SAM" id="Phobius"/>
    </source>
</evidence>
<comment type="caution">
    <text evidence="2">The sequence shown here is derived from an EMBL/GenBank/DDBJ whole genome shotgun (WGS) entry which is preliminary data.</text>
</comment>
<feature type="transmembrane region" description="Helical" evidence="1">
    <location>
        <begin position="20"/>
        <end position="36"/>
    </location>
</feature>
<keyword evidence="1" id="KW-0812">Transmembrane</keyword>
<dbReference type="RefSeq" id="WP_126804290.1">
    <property type="nucleotide sequence ID" value="NZ_PIPL01000003.1"/>
</dbReference>
<dbReference type="EMBL" id="PIPL01000003">
    <property type="protein sequence ID" value="RUO23870.1"/>
    <property type="molecule type" value="Genomic_DNA"/>
</dbReference>
<organism evidence="2 3">
    <name type="scientific">Aliidiomarina minuta</name>
    <dbReference type="NCBI Taxonomy" id="880057"/>
    <lineage>
        <taxon>Bacteria</taxon>
        <taxon>Pseudomonadati</taxon>
        <taxon>Pseudomonadota</taxon>
        <taxon>Gammaproteobacteria</taxon>
        <taxon>Alteromonadales</taxon>
        <taxon>Idiomarinaceae</taxon>
        <taxon>Aliidiomarina</taxon>
    </lineage>
</organism>
<name>A0A432W3D8_9GAMM</name>
<keyword evidence="1" id="KW-1133">Transmembrane helix</keyword>
<dbReference type="AlphaFoldDB" id="A0A432W3D8"/>
<proteinExistence type="predicted"/>
<dbReference type="Proteomes" id="UP000288293">
    <property type="component" value="Unassembled WGS sequence"/>
</dbReference>
<evidence type="ECO:0000313" key="2">
    <source>
        <dbReference type="EMBL" id="RUO23870.1"/>
    </source>
</evidence>
<keyword evidence="1" id="KW-0472">Membrane</keyword>
<sequence>MSLNSLRLYWTQLSSLQRRAGILLFCILPWLPWYWAPAPAPTVTKMPAEPAVQTLPLFSDNQLQNMLQQHDIQIQQLIFQSHGIQLRFSSHWSNFHAWLKAIAESSHQLYFYQLQTNEGNISGQLTLNRARYQRGPDLAHIESLLPPPPEQHTAAQEETPCLQTPIPAIQIRAIWPQRNYVVLSKSAQPTSLQRVYIQHLLPGERWRLTAINEKSIEISALSSHLSCSQQRQLSMN</sequence>
<keyword evidence="3" id="KW-1185">Reference proteome</keyword>
<accession>A0A432W3D8</accession>